<evidence type="ECO:0000256" key="3">
    <source>
        <dbReference type="ARBA" id="ARBA00023043"/>
    </source>
</evidence>
<feature type="repeat" description="ANK" evidence="4">
    <location>
        <begin position="1175"/>
        <end position="1207"/>
    </location>
</feature>
<name>A0A507BTF7_9FUNG</name>
<dbReference type="STRING" id="1806994.A0A507BTF7"/>
<feature type="repeat" description="ANK" evidence="4">
    <location>
        <begin position="1208"/>
        <end position="1240"/>
    </location>
</feature>
<keyword evidence="1 5" id="KW-0728">SH3 domain</keyword>
<feature type="repeat" description="ANK" evidence="4">
    <location>
        <begin position="1103"/>
        <end position="1135"/>
    </location>
</feature>
<feature type="repeat" description="ANK" evidence="4">
    <location>
        <begin position="862"/>
        <end position="894"/>
    </location>
</feature>
<gene>
    <name evidence="7" type="ORF">SmJEL517_g04574</name>
</gene>
<dbReference type="InterPro" id="IPR036770">
    <property type="entry name" value="Ankyrin_rpt-contain_sf"/>
</dbReference>
<dbReference type="InterPro" id="IPR056884">
    <property type="entry name" value="NPHP3-like_N"/>
</dbReference>
<dbReference type="OrthoDB" id="5340910at2759"/>
<dbReference type="PANTHER" id="PTHR24198">
    <property type="entry name" value="ANKYRIN REPEAT AND PROTEIN KINASE DOMAIN-CONTAINING PROTEIN"/>
    <property type="match status" value="1"/>
</dbReference>
<dbReference type="PROSITE" id="PS50088">
    <property type="entry name" value="ANK_REPEAT"/>
    <property type="match status" value="6"/>
</dbReference>
<dbReference type="PROSITE" id="PS50297">
    <property type="entry name" value="ANK_REP_REGION"/>
    <property type="match status" value="5"/>
</dbReference>
<feature type="repeat" description="ANK" evidence="4">
    <location>
        <begin position="942"/>
        <end position="970"/>
    </location>
</feature>
<sequence>MEAFRHRIGAIFRPRRHELVKETSTEEIPFATSIVDIPSIFTEPPSQQHHDISEQSESLSVSSPVSTVLDAESTSVSVSTPPSDEPPSFIDSQHIVQYRVMQPYTPREPDELALNLGDVIIVNEAFLNGWAFGYSQATNLYGMVPKAALEEVLLQAIAPRIKEAEPSNSPRMPSAASIISHKDDLSALKAWLTPVDFRLTTFTLKEKRLKSTRGWLFDELMEWKDGTDQSRLYWLSGVAGVGKSVIAGCFADELQNRSQLAGYFFCKHDENARSDPRRILGTWAFQLACFDPDVRKALLDLYQAEPNFLINTPSIGLQFEQLIAKPLSKYRGGKAVILLDALDECAVEDSKQLRGFLQPLAKHFSSLPKQILFFVTSRPLQELRLQLSEFTPRVMELEDIYNLNDIKLYAIFRVTKLRPILDTDEQVDCLADKLATMAHGLFVWLHLACDTMDKSDDFNETITELEQRTPGNDEDQMDAMYTRALVSGYKEAPGLAIELYTKLVGALIALRTPMSADDLSALLVIPSTAVKLSFSRIQSLLAVSKSSVQLMHKSAADFITSRDRCIGEASPFFIDKQVADSDFARMCLLALPPNLKLQSVPVQIERLRGIVPDDTPAHMRYVLIHWIDHLNSIEKLDSELTKVLAQVLQFNGRAMLIVAVIKNLPIALKHILKVGGGPYLLKAAEDVKFFKSTILVEAIVSDNSGIVEALLEYGGAPVEGDENYPPTPMQACVIASSVDSLMVLLRHGVDLEGRTAVGGTSEGHNYDSMSMGVINIQVGLERTRRKVKLEELHMDDIMNAARLGNVERLKHLLEVNPSIDINQQYQECGNKTLLLVSCQYGSVDVVTYLLSIGANPNLVDHQNRSSLHHACSFGSLETVKALLKAGALVDAEGLDSRDAFFNNKFVRPIDLACEKGHIDIVRWLLENDGVSSSALDPGKVHPLCYAAMGDSIEVIQLLLSHGADVNCVSTTSGGSCTAIFGAAMYGAENSVAYLLNLGADSELGSETEGVEADGVRLPNLTPLDVAWVKGYPVIVSLLLPRSPPAKDTKVELQLPYMGIWIPLVLTPLIVGTIFNEPALVKMMLDYGDNTEVVQPFGFQLDMFESTALHWAFWHGRTVIARMLLDAGANIKARVTSNRSCLHVVALSLYTGDRLKSDMIRLGKYYGADLDDVDADGCTPLLLAVTKKAIQTVETLLELGANVNLADNSGNTPLHEAAKENAANMVTVLVKGGADKSKVNKSGMTPLQIAQKAGYNNLLPVLR</sequence>
<protein>
    <recommendedName>
        <fullName evidence="6">SH3 domain-containing protein</fullName>
    </recommendedName>
</protein>
<dbReference type="InterPro" id="IPR027417">
    <property type="entry name" value="P-loop_NTPase"/>
</dbReference>
<dbReference type="InterPro" id="IPR002110">
    <property type="entry name" value="Ankyrin_rpt"/>
</dbReference>
<dbReference type="GeneID" id="42005799"/>
<dbReference type="SMART" id="SM00248">
    <property type="entry name" value="ANK"/>
    <property type="match status" value="14"/>
</dbReference>
<evidence type="ECO:0000313" key="7">
    <source>
        <dbReference type="EMBL" id="TPX32287.1"/>
    </source>
</evidence>
<comment type="caution">
    <text evidence="7">The sequence shown here is derived from an EMBL/GenBank/DDBJ whole genome shotgun (WGS) entry which is preliminary data.</text>
</comment>
<evidence type="ECO:0000313" key="8">
    <source>
        <dbReference type="Proteomes" id="UP000319731"/>
    </source>
</evidence>
<feature type="domain" description="SH3" evidence="6">
    <location>
        <begin position="93"/>
        <end position="154"/>
    </location>
</feature>
<dbReference type="SUPFAM" id="SSF48403">
    <property type="entry name" value="Ankyrin repeat"/>
    <property type="match status" value="2"/>
</dbReference>
<dbReference type="AlphaFoldDB" id="A0A507BTF7"/>
<dbReference type="InterPro" id="IPR036028">
    <property type="entry name" value="SH3-like_dom_sf"/>
</dbReference>
<evidence type="ECO:0000256" key="2">
    <source>
        <dbReference type="ARBA" id="ARBA00022737"/>
    </source>
</evidence>
<dbReference type="PROSITE" id="PS50002">
    <property type="entry name" value="SH3"/>
    <property type="match status" value="1"/>
</dbReference>
<keyword evidence="3 4" id="KW-0040">ANK repeat</keyword>
<organism evidence="7 8">
    <name type="scientific">Synchytrium microbalum</name>
    <dbReference type="NCBI Taxonomy" id="1806994"/>
    <lineage>
        <taxon>Eukaryota</taxon>
        <taxon>Fungi</taxon>
        <taxon>Fungi incertae sedis</taxon>
        <taxon>Chytridiomycota</taxon>
        <taxon>Chytridiomycota incertae sedis</taxon>
        <taxon>Chytridiomycetes</taxon>
        <taxon>Synchytriales</taxon>
        <taxon>Synchytriaceae</taxon>
        <taxon>Synchytrium</taxon>
    </lineage>
</organism>
<dbReference type="Pfam" id="PF00023">
    <property type="entry name" value="Ank"/>
    <property type="match status" value="1"/>
</dbReference>
<keyword evidence="8" id="KW-1185">Reference proteome</keyword>
<dbReference type="EMBL" id="QEAO01000032">
    <property type="protein sequence ID" value="TPX32287.1"/>
    <property type="molecule type" value="Genomic_DNA"/>
</dbReference>
<evidence type="ECO:0000256" key="5">
    <source>
        <dbReference type="PROSITE-ProRule" id="PRU00192"/>
    </source>
</evidence>
<dbReference type="Pfam" id="PF12796">
    <property type="entry name" value="Ank_2"/>
    <property type="match status" value="3"/>
</dbReference>
<dbReference type="RefSeq" id="XP_031023530.1">
    <property type="nucleotide sequence ID" value="XM_031170502.1"/>
</dbReference>
<accession>A0A507BTF7</accession>
<evidence type="ECO:0000259" key="6">
    <source>
        <dbReference type="PROSITE" id="PS50002"/>
    </source>
</evidence>
<dbReference type="Gene3D" id="2.30.30.40">
    <property type="entry name" value="SH3 Domains"/>
    <property type="match status" value="1"/>
</dbReference>
<dbReference type="SMART" id="SM00326">
    <property type="entry name" value="SH3"/>
    <property type="match status" value="1"/>
</dbReference>
<dbReference type="InterPro" id="IPR001452">
    <property type="entry name" value="SH3_domain"/>
</dbReference>
<dbReference type="SUPFAM" id="SSF52540">
    <property type="entry name" value="P-loop containing nucleoside triphosphate hydrolases"/>
    <property type="match status" value="1"/>
</dbReference>
<dbReference type="Gene3D" id="3.40.50.300">
    <property type="entry name" value="P-loop containing nucleotide triphosphate hydrolases"/>
    <property type="match status" value="1"/>
</dbReference>
<dbReference type="Gene3D" id="1.25.40.20">
    <property type="entry name" value="Ankyrin repeat-containing domain"/>
    <property type="match status" value="5"/>
</dbReference>
<dbReference type="Proteomes" id="UP000319731">
    <property type="component" value="Unassembled WGS sequence"/>
</dbReference>
<evidence type="ECO:0000256" key="1">
    <source>
        <dbReference type="ARBA" id="ARBA00022443"/>
    </source>
</evidence>
<dbReference type="Pfam" id="PF24883">
    <property type="entry name" value="NPHP3_N"/>
    <property type="match status" value="1"/>
</dbReference>
<feature type="repeat" description="ANK" evidence="4">
    <location>
        <begin position="829"/>
        <end position="861"/>
    </location>
</feature>
<dbReference type="SUPFAM" id="SSF50044">
    <property type="entry name" value="SH3-domain"/>
    <property type="match status" value="1"/>
</dbReference>
<evidence type="ECO:0000256" key="4">
    <source>
        <dbReference type="PROSITE-ProRule" id="PRU00023"/>
    </source>
</evidence>
<proteinExistence type="predicted"/>
<reference evidence="7 8" key="1">
    <citation type="journal article" date="2019" name="Sci. Rep.">
        <title>Comparative genomics of chytrid fungi reveal insights into the obligate biotrophic and pathogenic lifestyle of Synchytrium endobioticum.</title>
        <authorList>
            <person name="van de Vossenberg B.T.L.H."/>
            <person name="Warris S."/>
            <person name="Nguyen H.D.T."/>
            <person name="van Gent-Pelzer M.P.E."/>
            <person name="Joly D.L."/>
            <person name="van de Geest H.C."/>
            <person name="Bonants P.J.M."/>
            <person name="Smith D.S."/>
            <person name="Levesque C.A."/>
            <person name="van der Lee T.A.J."/>
        </authorList>
    </citation>
    <scope>NUCLEOTIDE SEQUENCE [LARGE SCALE GENOMIC DNA]</scope>
    <source>
        <strain evidence="7 8">JEL517</strain>
    </source>
</reference>
<dbReference type="PANTHER" id="PTHR24198:SF165">
    <property type="entry name" value="ANKYRIN REPEAT-CONTAINING PROTEIN-RELATED"/>
    <property type="match status" value="1"/>
</dbReference>
<keyword evidence="2" id="KW-0677">Repeat</keyword>